<comment type="caution">
    <text evidence="1">The sequence shown here is derived from an EMBL/GenBank/DDBJ whole genome shotgun (WGS) entry which is preliminary data.</text>
</comment>
<dbReference type="EMBL" id="LAZR01004081">
    <property type="protein sequence ID" value="KKN11971.1"/>
    <property type="molecule type" value="Genomic_DNA"/>
</dbReference>
<protein>
    <submittedName>
        <fullName evidence="1">Uncharacterized protein</fullName>
    </submittedName>
</protein>
<gene>
    <name evidence="1" type="ORF">LCGC14_1021090</name>
</gene>
<accession>A0A0F9QFG7</accession>
<proteinExistence type="predicted"/>
<name>A0A0F9QFG7_9ZZZZ</name>
<evidence type="ECO:0000313" key="1">
    <source>
        <dbReference type="EMBL" id="KKN11971.1"/>
    </source>
</evidence>
<sequence length="436" mass="45786">MALNLDVSELTQAAAMKATPHDNCVVLDLGTGTFPRDIEVRLPDDDGARQNALWDGSLNLSVNDEVLCFEYSGLSAWRVMGMGGNDGGAGKVRVSEVWESDFGAVALQSDADGKIGIGTAGPDAKLEALTTAGAQLRLTFENEVKFADFTVDANHNLAIDPTSTGEIKLNATVTVLDEIQRKGDADTKVSFTDDKFSLTVGGLLMLEAVEIAGQDTLDLGDVGGGGDVDINLSDGQAFLQGSTGRLGIGTITPGNVSGGTGVSCHVMTQGDTFPAFRMERENAGAFTDRAWAFGVSTDGTWFVQDATAPANRILVNTSGLIGFGPGQAPEGSLHGYTDDNDVGWMWTSANGVNATPTELKANDARDVIRILSYETIGYDGGDTEKSTGSLTPGNQAEIFNDGTDIFQLRVNAGGDIDVRRTSGASILQVGLKLMWI</sequence>
<organism evidence="1">
    <name type="scientific">marine sediment metagenome</name>
    <dbReference type="NCBI Taxonomy" id="412755"/>
    <lineage>
        <taxon>unclassified sequences</taxon>
        <taxon>metagenomes</taxon>
        <taxon>ecological metagenomes</taxon>
    </lineage>
</organism>
<dbReference type="AlphaFoldDB" id="A0A0F9QFG7"/>
<reference evidence="1" key="1">
    <citation type="journal article" date="2015" name="Nature">
        <title>Complex archaea that bridge the gap between prokaryotes and eukaryotes.</title>
        <authorList>
            <person name="Spang A."/>
            <person name="Saw J.H."/>
            <person name="Jorgensen S.L."/>
            <person name="Zaremba-Niedzwiedzka K."/>
            <person name="Martijn J."/>
            <person name="Lind A.E."/>
            <person name="van Eijk R."/>
            <person name="Schleper C."/>
            <person name="Guy L."/>
            <person name="Ettema T.J."/>
        </authorList>
    </citation>
    <scope>NUCLEOTIDE SEQUENCE</scope>
</reference>